<dbReference type="RefSeq" id="WP_013825865.1">
    <property type="nucleotide sequence ID" value="NC_015574.1"/>
</dbReference>
<gene>
    <name evidence="1" type="ordered locus">MSWAN_1349</name>
</gene>
<sequence>MTDVTIRGIDDKIYRRFSAEARNRGIAIGKLVTLAMSNLLEVKPMGNYKIEMNEEVIVSKRDLESLEKPVIFEKITKLTFTEDVDWQTFRDHVERIEMIEELNVLGTVTKLQILAKSKMVNKLNINKKNC</sequence>
<dbReference type="EMBL" id="CP002772">
    <property type="protein sequence ID" value="AEG18364.1"/>
    <property type="molecule type" value="Genomic_DNA"/>
</dbReference>
<keyword evidence="2" id="KW-1185">Reference proteome</keyword>
<evidence type="ECO:0000313" key="2">
    <source>
        <dbReference type="Proteomes" id="UP000009231"/>
    </source>
</evidence>
<name>F6D6Z7_METPW</name>
<proteinExistence type="predicted"/>
<dbReference type="eggNOG" id="arCOG05401">
    <property type="taxonomic scope" value="Archaea"/>
</dbReference>
<dbReference type="KEGG" id="mew:MSWAN_1349"/>
<dbReference type="GeneID" id="10668854"/>
<protein>
    <submittedName>
        <fullName evidence="1">Uncharacterized protein</fullName>
    </submittedName>
</protein>
<organism evidence="1 2">
    <name type="scientific">Methanobacterium paludis (strain DSM 25820 / JCM 18151 / SWAN1)</name>
    <dbReference type="NCBI Taxonomy" id="868131"/>
    <lineage>
        <taxon>Archaea</taxon>
        <taxon>Methanobacteriati</taxon>
        <taxon>Methanobacteriota</taxon>
        <taxon>Methanomada group</taxon>
        <taxon>Methanobacteria</taxon>
        <taxon>Methanobacteriales</taxon>
        <taxon>Methanobacteriaceae</taxon>
        <taxon>Methanobacterium</taxon>
    </lineage>
</organism>
<accession>F6D6Z7</accession>
<dbReference type="HOGENOM" id="CLU_1933277_0_0_2"/>
<dbReference type="AlphaFoldDB" id="F6D6Z7"/>
<dbReference type="Proteomes" id="UP000009231">
    <property type="component" value="Chromosome"/>
</dbReference>
<evidence type="ECO:0000313" key="1">
    <source>
        <dbReference type="EMBL" id="AEG18364.1"/>
    </source>
</evidence>
<dbReference type="OrthoDB" id="56816at2157"/>
<reference evidence="1 2" key="1">
    <citation type="journal article" date="2014" name="Int. J. Syst. Evol. Microbiol.">
        <title>Methanobacterium paludis sp. nov. and a novel strain of Methanobacterium lacus isolated from northern peatlands.</title>
        <authorList>
            <person name="Cadillo-Quiroz H."/>
            <person name="Brauer S.L."/>
            <person name="Goodson N."/>
            <person name="Yavitt J.B."/>
            <person name="Zinder S.H."/>
        </authorList>
    </citation>
    <scope>NUCLEOTIDE SEQUENCE [LARGE SCALE GENOMIC DNA]</scope>
    <source>
        <strain evidence="2">DSM 25820 / JCM 18151 / SWAN1</strain>
    </source>
</reference>